<evidence type="ECO:0000256" key="1">
    <source>
        <dbReference type="SAM" id="Phobius"/>
    </source>
</evidence>
<sequence length="192" mass="21552">MIGLGSYRVSRLFSCRSGAAAVEMALLAPLLILFLAVVVEVGRGWISYDRFVTVIDNAARWSARFPEFETRVRTGVSQFAIISGNSILEMDKLNLTLRSVELVGTTPKEQFKPHNFFGSAEDVPWKKAVTDGRFGPKEAIIVISGRYSYRPLFSILFGTTISFEYVAAVNPFFSRHYPYQTGKSDFGKWNVM</sequence>
<keyword evidence="1" id="KW-1133">Transmembrane helix</keyword>
<dbReference type="Proteomes" id="UP000249769">
    <property type="component" value="Unassembled WGS sequence"/>
</dbReference>
<organism evidence="3 4">
    <name type="scientific">Agrobacterium fabrum</name>
    <dbReference type="NCBI Taxonomy" id="1176649"/>
    <lineage>
        <taxon>Bacteria</taxon>
        <taxon>Pseudomonadati</taxon>
        <taxon>Pseudomonadota</taxon>
        <taxon>Alphaproteobacteria</taxon>
        <taxon>Hyphomicrobiales</taxon>
        <taxon>Rhizobiaceae</taxon>
        <taxon>Rhizobium/Agrobacterium group</taxon>
        <taxon>Agrobacterium</taxon>
        <taxon>Agrobacterium tumefaciens complex</taxon>
    </lineage>
</organism>
<feature type="domain" description="TadE-like" evidence="2">
    <location>
        <begin position="18"/>
        <end position="60"/>
    </location>
</feature>
<dbReference type="EMBL" id="QFOL01000432">
    <property type="protein sequence ID" value="PZP43274.1"/>
    <property type="molecule type" value="Genomic_DNA"/>
</dbReference>
<evidence type="ECO:0000313" key="4">
    <source>
        <dbReference type="Proteomes" id="UP000249769"/>
    </source>
</evidence>
<comment type="caution">
    <text evidence="3">The sequence shown here is derived from an EMBL/GenBank/DDBJ whole genome shotgun (WGS) entry which is preliminary data.</text>
</comment>
<accession>A0A2W5EMU0</accession>
<dbReference type="Pfam" id="PF07811">
    <property type="entry name" value="TadE"/>
    <property type="match status" value="1"/>
</dbReference>
<reference evidence="3 4" key="1">
    <citation type="submission" date="2017-08" db="EMBL/GenBank/DDBJ databases">
        <title>Infants hospitalized years apart are colonized by the same room-sourced microbial strains.</title>
        <authorList>
            <person name="Brooks B."/>
            <person name="Olm M.R."/>
            <person name="Firek B.A."/>
            <person name="Baker R."/>
            <person name="Thomas B.C."/>
            <person name="Morowitz M.J."/>
            <person name="Banfield J.F."/>
        </authorList>
    </citation>
    <scope>NUCLEOTIDE SEQUENCE [LARGE SCALE GENOMIC DNA]</scope>
    <source>
        <strain evidence="3">S2_009_000_R2_73</strain>
    </source>
</reference>
<keyword evidence="1" id="KW-0812">Transmembrane</keyword>
<dbReference type="InterPro" id="IPR012495">
    <property type="entry name" value="TadE-like_dom"/>
</dbReference>
<proteinExistence type="predicted"/>
<name>A0A2W5EMU0_9HYPH</name>
<gene>
    <name evidence="3" type="ORF">DI595_21425</name>
</gene>
<keyword evidence="1" id="KW-0472">Membrane</keyword>
<feature type="transmembrane region" description="Helical" evidence="1">
    <location>
        <begin position="20"/>
        <end position="41"/>
    </location>
</feature>
<dbReference type="AlphaFoldDB" id="A0A2W5EMU0"/>
<protein>
    <submittedName>
        <fullName evidence="3">Pilus assembly protein TadG</fullName>
    </submittedName>
</protein>
<evidence type="ECO:0000259" key="2">
    <source>
        <dbReference type="Pfam" id="PF07811"/>
    </source>
</evidence>
<evidence type="ECO:0000313" key="3">
    <source>
        <dbReference type="EMBL" id="PZP43274.1"/>
    </source>
</evidence>